<dbReference type="EMBL" id="CATOUU010001056">
    <property type="protein sequence ID" value="CAI9969299.1"/>
    <property type="molecule type" value="Genomic_DNA"/>
</dbReference>
<evidence type="ECO:0000256" key="2">
    <source>
        <dbReference type="ARBA" id="ARBA00022737"/>
    </source>
</evidence>
<accession>A0AA86R0A3</accession>
<dbReference type="InterPro" id="IPR032675">
    <property type="entry name" value="LRR_dom_sf"/>
</dbReference>
<keyword evidence="5" id="KW-1185">Reference proteome</keyword>
<dbReference type="PROSITE" id="PS51450">
    <property type="entry name" value="LRR"/>
    <property type="match status" value="1"/>
</dbReference>
<dbReference type="EMBL" id="CAXDID020000601">
    <property type="protein sequence ID" value="CAL6105771.1"/>
    <property type="molecule type" value="Genomic_DNA"/>
</dbReference>
<dbReference type="SUPFAM" id="SSF52058">
    <property type="entry name" value="L domain-like"/>
    <property type="match status" value="1"/>
</dbReference>
<proteinExistence type="predicted"/>
<organism evidence="3">
    <name type="scientific">Hexamita inflata</name>
    <dbReference type="NCBI Taxonomy" id="28002"/>
    <lineage>
        <taxon>Eukaryota</taxon>
        <taxon>Metamonada</taxon>
        <taxon>Diplomonadida</taxon>
        <taxon>Hexamitidae</taxon>
        <taxon>Hexamitinae</taxon>
        <taxon>Hexamita</taxon>
    </lineage>
</organism>
<reference evidence="4 5" key="2">
    <citation type="submission" date="2024-07" db="EMBL/GenBank/DDBJ databases">
        <authorList>
            <person name="Akdeniz Z."/>
        </authorList>
    </citation>
    <scope>NUCLEOTIDE SEQUENCE [LARGE SCALE GENOMIC DNA]</scope>
</reference>
<evidence type="ECO:0000313" key="4">
    <source>
        <dbReference type="EMBL" id="CAL6105771.1"/>
    </source>
</evidence>
<comment type="caution">
    <text evidence="3">The sequence shown here is derived from an EMBL/GenBank/DDBJ whole genome shotgun (WGS) entry which is preliminary data.</text>
</comment>
<dbReference type="Gene3D" id="3.80.10.10">
    <property type="entry name" value="Ribonuclease Inhibitor"/>
    <property type="match status" value="1"/>
</dbReference>
<protein>
    <submittedName>
        <fullName evidence="3">Leucine-rich repeat domain-containing protein</fullName>
    </submittedName>
    <submittedName>
        <fullName evidence="4">Leucine-rich_repeat domain-containing protein</fullName>
    </submittedName>
</protein>
<evidence type="ECO:0000256" key="1">
    <source>
        <dbReference type="ARBA" id="ARBA00022614"/>
    </source>
</evidence>
<gene>
    <name evidence="3" type="ORF">HINF_LOCUS56944</name>
    <name evidence="4" type="ORF">HINF_LOCUS73422</name>
</gene>
<dbReference type="Pfam" id="PF12799">
    <property type="entry name" value="LRR_4"/>
    <property type="match status" value="1"/>
</dbReference>
<dbReference type="InterPro" id="IPR001611">
    <property type="entry name" value="Leu-rich_rpt"/>
</dbReference>
<evidence type="ECO:0000313" key="5">
    <source>
        <dbReference type="Proteomes" id="UP001642409"/>
    </source>
</evidence>
<keyword evidence="1" id="KW-0433">Leucine-rich repeat</keyword>
<reference evidence="3" key="1">
    <citation type="submission" date="2023-06" db="EMBL/GenBank/DDBJ databases">
        <authorList>
            <person name="Kurt Z."/>
        </authorList>
    </citation>
    <scope>NUCLEOTIDE SEQUENCE</scope>
</reference>
<dbReference type="InterPro" id="IPR025875">
    <property type="entry name" value="Leu-rich_rpt_4"/>
</dbReference>
<evidence type="ECO:0000313" key="3">
    <source>
        <dbReference type="EMBL" id="CAI9969299.1"/>
    </source>
</evidence>
<dbReference type="AlphaFoldDB" id="A0AA86R0A3"/>
<dbReference type="Proteomes" id="UP001642409">
    <property type="component" value="Unassembled WGS sequence"/>
</dbReference>
<sequence length="144" mass="16697">MSFNKIIDISPLILLKKFDVVNLSFNQITEVSALRSIEKLSELYLSANYISDLSPVQQYSDIDEFEIEGQQEPPEEILLMFNKISKIHSSMKQLHQVKKQITQNRFRTGMQPFQSKFNAEMNQVLTKLNYSVELLINFISASTF</sequence>
<name>A0AA86R0A3_9EUKA</name>
<keyword evidence="2" id="KW-0677">Repeat</keyword>